<dbReference type="Gene3D" id="1.10.1330.10">
    <property type="entry name" value="Dockerin domain"/>
    <property type="match status" value="1"/>
</dbReference>
<evidence type="ECO:0000256" key="1">
    <source>
        <dbReference type="SAM" id="Phobius"/>
    </source>
</evidence>
<reference evidence="2 3" key="1">
    <citation type="journal article" date="2016" name="Nat. Commun.">
        <title>Thousands of microbial genomes shed light on interconnected biogeochemical processes in an aquifer system.</title>
        <authorList>
            <person name="Anantharaman K."/>
            <person name="Brown C.T."/>
            <person name="Hug L.A."/>
            <person name="Sharon I."/>
            <person name="Castelle C.J."/>
            <person name="Probst A.J."/>
            <person name="Thomas B.C."/>
            <person name="Singh A."/>
            <person name="Wilkins M.J."/>
            <person name="Karaoz U."/>
            <person name="Brodie E.L."/>
            <person name="Williams K.H."/>
            <person name="Hubbard S.S."/>
            <person name="Banfield J.F."/>
        </authorList>
    </citation>
    <scope>NUCLEOTIDE SEQUENCE [LARGE SCALE GENOMIC DNA]</scope>
</reference>
<evidence type="ECO:0008006" key="4">
    <source>
        <dbReference type="Google" id="ProtNLM"/>
    </source>
</evidence>
<proteinExistence type="predicted"/>
<dbReference type="SUPFAM" id="SSF63446">
    <property type="entry name" value="Type I dockerin domain"/>
    <property type="match status" value="1"/>
</dbReference>
<gene>
    <name evidence="2" type="ORF">A2677_00815</name>
</gene>
<keyword evidence="1" id="KW-0812">Transmembrane</keyword>
<dbReference type="GO" id="GO:0000272">
    <property type="term" value="P:polysaccharide catabolic process"/>
    <property type="evidence" value="ECO:0007669"/>
    <property type="project" value="InterPro"/>
</dbReference>
<keyword evidence="1" id="KW-1133">Transmembrane helix</keyword>
<dbReference type="AlphaFoldDB" id="A0A1G2BN60"/>
<comment type="caution">
    <text evidence="2">The sequence shown here is derived from an EMBL/GenBank/DDBJ whole genome shotgun (WGS) entry which is preliminary data.</text>
</comment>
<keyword evidence="1" id="KW-0472">Membrane</keyword>
<evidence type="ECO:0000313" key="3">
    <source>
        <dbReference type="Proteomes" id="UP000177817"/>
    </source>
</evidence>
<dbReference type="InterPro" id="IPR036439">
    <property type="entry name" value="Dockerin_dom_sf"/>
</dbReference>
<accession>A0A1G2BN60</accession>
<dbReference type="Proteomes" id="UP000177817">
    <property type="component" value="Unassembled WGS sequence"/>
</dbReference>
<evidence type="ECO:0000313" key="2">
    <source>
        <dbReference type="EMBL" id="OGY90582.1"/>
    </source>
</evidence>
<feature type="transmembrane region" description="Helical" evidence="1">
    <location>
        <begin position="12"/>
        <end position="31"/>
    </location>
</feature>
<protein>
    <recommendedName>
        <fullName evidence="4">EF-hand domain-containing protein</fullName>
    </recommendedName>
</protein>
<sequence>MFGSDYALEASLVMASIVAFLLFVTMVYGGFGSAMRHFRSLGNSTVYVITIRSNDAVRVRGFEATEPITYRPCDLDQNNACDGSDFAIFKKTLFTCSSDDGYSRLADANGDGCVLGDDWQTLFPSYFAQ</sequence>
<dbReference type="EMBL" id="MHKK01000007">
    <property type="protein sequence ID" value="OGY90582.1"/>
    <property type="molecule type" value="Genomic_DNA"/>
</dbReference>
<name>A0A1G2BN60_9BACT</name>
<organism evidence="2 3">
    <name type="scientific">Candidatus Komeilibacteria bacterium RIFCSPHIGHO2_01_FULL_52_14</name>
    <dbReference type="NCBI Taxonomy" id="1798549"/>
    <lineage>
        <taxon>Bacteria</taxon>
        <taxon>Candidatus Komeiliibacteriota</taxon>
    </lineage>
</organism>